<feature type="compositionally biased region" description="Low complexity" evidence="7">
    <location>
        <begin position="403"/>
        <end position="428"/>
    </location>
</feature>
<feature type="domain" description="Peptidase S8/S53" evidence="9">
    <location>
        <begin position="468"/>
        <end position="533"/>
    </location>
</feature>
<proteinExistence type="inferred from homology"/>
<evidence type="ECO:0000256" key="1">
    <source>
        <dbReference type="ARBA" id="ARBA00011073"/>
    </source>
</evidence>
<dbReference type="InterPro" id="IPR036852">
    <property type="entry name" value="Peptidase_S8/S53_dom_sf"/>
</dbReference>
<evidence type="ECO:0000256" key="7">
    <source>
        <dbReference type="SAM" id="MobiDB-lite"/>
    </source>
</evidence>
<feature type="signal peptide" evidence="8">
    <location>
        <begin position="1"/>
        <end position="22"/>
    </location>
</feature>
<feature type="region of interest" description="Disordered" evidence="7">
    <location>
        <begin position="546"/>
        <end position="592"/>
    </location>
</feature>
<dbReference type="EMBL" id="LR862130">
    <property type="protein sequence ID" value="CAD1829817.1"/>
    <property type="molecule type" value="Genomic_DNA"/>
</dbReference>
<feature type="region of interest" description="Disordered" evidence="7">
    <location>
        <begin position="184"/>
        <end position="207"/>
    </location>
</feature>
<protein>
    <recommendedName>
        <fullName evidence="9">Peptidase S8/S53 domain-containing protein</fullName>
    </recommendedName>
</protein>
<dbReference type="InterPro" id="IPR023828">
    <property type="entry name" value="Peptidase_S8_Ser-AS"/>
</dbReference>
<reference evidence="10" key="1">
    <citation type="submission" date="2020-07" db="EMBL/GenBank/DDBJ databases">
        <authorList>
            <person name="Lin J."/>
        </authorList>
    </citation>
    <scope>NUCLEOTIDE SEQUENCE</scope>
</reference>
<feature type="compositionally biased region" description="Basic residues" evidence="7">
    <location>
        <begin position="558"/>
        <end position="570"/>
    </location>
</feature>
<accession>A0A6V7PG59</accession>
<dbReference type="Gene3D" id="3.50.30.30">
    <property type="match status" value="1"/>
</dbReference>
<dbReference type="InterPro" id="IPR023827">
    <property type="entry name" value="Peptidase_S8_Asp-AS"/>
</dbReference>
<evidence type="ECO:0000256" key="2">
    <source>
        <dbReference type="ARBA" id="ARBA00022670"/>
    </source>
</evidence>
<dbReference type="AlphaFoldDB" id="A0A6V7PG59"/>
<keyword evidence="2 6" id="KW-0645">Protease</keyword>
<evidence type="ECO:0000259" key="9">
    <source>
        <dbReference type="Pfam" id="PF00082"/>
    </source>
</evidence>
<evidence type="ECO:0000256" key="6">
    <source>
        <dbReference type="RuleBase" id="RU003355"/>
    </source>
</evidence>
<dbReference type="InterPro" id="IPR000209">
    <property type="entry name" value="Peptidase_S8/S53_dom"/>
</dbReference>
<name>A0A6V7PG59_ANACO</name>
<evidence type="ECO:0000256" key="4">
    <source>
        <dbReference type="ARBA" id="ARBA00022801"/>
    </source>
</evidence>
<evidence type="ECO:0000256" key="8">
    <source>
        <dbReference type="SAM" id="SignalP"/>
    </source>
</evidence>
<keyword evidence="5 6" id="KW-0720">Serine protease</keyword>
<dbReference type="InterPro" id="IPR045051">
    <property type="entry name" value="SBT"/>
</dbReference>
<dbReference type="GO" id="GO:0006508">
    <property type="term" value="P:proteolysis"/>
    <property type="evidence" value="ECO:0007669"/>
    <property type="project" value="UniProtKB-KW"/>
</dbReference>
<dbReference type="Pfam" id="PF00082">
    <property type="entry name" value="Peptidase_S8"/>
    <property type="match status" value="1"/>
</dbReference>
<organism evidence="10">
    <name type="scientific">Ananas comosus var. bracteatus</name>
    <name type="common">red pineapple</name>
    <dbReference type="NCBI Taxonomy" id="296719"/>
    <lineage>
        <taxon>Eukaryota</taxon>
        <taxon>Viridiplantae</taxon>
        <taxon>Streptophyta</taxon>
        <taxon>Embryophyta</taxon>
        <taxon>Tracheophyta</taxon>
        <taxon>Spermatophyta</taxon>
        <taxon>Magnoliopsida</taxon>
        <taxon>Liliopsida</taxon>
        <taxon>Poales</taxon>
        <taxon>Bromeliaceae</taxon>
        <taxon>Bromelioideae</taxon>
        <taxon>Ananas</taxon>
    </lineage>
</organism>
<feature type="region of interest" description="Disordered" evidence="7">
    <location>
        <begin position="125"/>
        <end position="148"/>
    </location>
</feature>
<dbReference type="CDD" id="cd02120">
    <property type="entry name" value="PA_subtilisin_like"/>
    <property type="match status" value="1"/>
</dbReference>
<evidence type="ECO:0000256" key="5">
    <source>
        <dbReference type="ARBA" id="ARBA00022825"/>
    </source>
</evidence>
<sequence>MAPSNLLLLLLLTSAINTLSRASPRSVYIIQVNNELKPSAFPNVDSCLPRLLGVPHPRASRRAPPHPSVLAVFPDRLRRPHTTRSPQFLGLVSSNPRRPHALLSAADAGAGTVIAVLDTGIRPDHRSFSAEGSPRPAGGAAPARPGLNFPPIPATASCSAPASFPPDFWLRVRGGPLMPPIRTFCRRGTPTATGPTPPPPPPRRRIRRVALRLRRRRGFRRRPPRPRRRLQGLLVARLLRLRHPRRHRPRRRRRRRRRLPLRRHVAGALPPRPYRRRRLRRRRLARRLRRRLRRQRRPGEMTATNVAPWIATVGAGTIDRRFPADVVLGDGAVSPALPCTRGTRLARRWFQLVYAGNVSTAVSRFTAPFCAWGSLDPALTRGRVVLCERGGVRRVEKGLAVKAAGGAGRSSRTNSSTARASSPTRTSSRGGGRVLGGQRRPCIRPLRDGAARPARFRRDPGRRPAGAVVAAFSGRGPSAQSPYLIKPDLIAPGVGILAGWAADVGPTNLPADARRTEFNIMSGTSMACPHASGWQRCSRRAPRLVARGRPFGDDDHGVRHRQPRPRPRRRELRELVHRVGPRGGAHEPRKSS</sequence>
<dbReference type="GO" id="GO:0004252">
    <property type="term" value="F:serine-type endopeptidase activity"/>
    <property type="evidence" value="ECO:0007669"/>
    <property type="project" value="InterPro"/>
</dbReference>
<dbReference type="PROSITE" id="PS00136">
    <property type="entry name" value="SUBTILASE_ASP"/>
    <property type="match status" value="1"/>
</dbReference>
<feature type="chain" id="PRO_5028054680" description="Peptidase S8/S53 domain-containing protein" evidence="8">
    <location>
        <begin position="23"/>
        <end position="592"/>
    </location>
</feature>
<comment type="similarity">
    <text evidence="1 6">Belongs to the peptidase S8 family.</text>
</comment>
<dbReference type="PROSITE" id="PS00138">
    <property type="entry name" value="SUBTILASE_SER"/>
    <property type="match status" value="1"/>
</dbReference>
<keyword evidence="4 6" id="KW-0378">Hydrolase</keyword>
<gene>
    <name evidence="10" type="ORF">CB5_LOCUS13028</name>
</gene>
<dbReference type="PANTHER" id="PTHR10795">
    <property type="entry name" value="PROPROTEIN CONVERTASE SUBTILISIN/KEXIN"/>
    <property type="match status" value="1"/>
</dbReference>
<feature type="compositionally biased region" description="Low complexity" evidence="7">
    <location>
        <begin position="132"/>
        <end position="146"/>
    </location>
</feature>
<dbReference type="PRINTS" id="PR00723">
    <property type="entry name" value="SUBTILISIN"/>
</dbReference>
<dbReference type="InterPro" id="IPR015500">
    <property type="entry name" value="Peptidase_S8_subtilisin-rel"/>
</dbReference>
<dbReference type="Gene3D" id="3.40.50.200">
    <property type="entry name" value="Peptidase S8/S53 domain"/>
    <property type="match status" value="2"/>
</dbReference>
<keyword evidence="3 8" id="KW-0732">Signal</keyword>
<evidence type="ECO:0000313" key="10">
    <source>
        <dbReference type="EMBL" id="CAD1829817.1"/>
    </source>
</evidence>
<dbReference type="SUPFAM" id="SSF52743">
    <property type="entry name" value="Subtilisin-like"/>
    <property type="match status" value="2"/>
</dbReference>
<feature type="region of interest" description="Disordered" evidence="7">
    <location>
        <begin position="403"/>
        <end position="444"/>
    </location>
</feature>
<evidence type="ECO:0000256" key="3">
    <source>
        <dbReference type="ARBA" id="ARBA00022729"/>
    </source>
</evidence>